<sequence length="645" mass="73757">MKMSLRNTLVAIGVLLLSCGTFVKEVKNHFHAEVDVCTCTPNIEKLAKEFVVCFPGCQIKPVNSHLFNETCSHMEQVTVTICNGDRYISTKPSIIAHKSYVWETYLNKAWKVIVSLFVWLMLVISKTPVLCIIALLNKALHKIFPKRLWKCSRCESEYLFSHLDCPTPSFKNKTDYNFLFYILLVLSVVTTIAKADDNQYNYYLHSNVTEIQVLDKEHYQQDFDVNGYLYTITILNSHLVMEVINISDIYIPVSHKIEEVTYSCDGAVECLADLKKKTTNDNTWYLKKVHDGFSCLTTTATVCGACTSRLHYIGTKATTAKVSPYIDIQIKHGNKTEVIEIREFSKYIHLPYYVKPLAPILVESNEMLISDHKVFYGQFCDQPSYGCFGPNYKKDGQMYVLNSPMVKDPMTHDREVILVHCTDPGNTDMNSLKSTDFVYQNQTIIRPFEFGMISMGIPNIGKLIGDFCEKPADVISVNVNGCYDCQLGIEIVVKFNINTKCAQIKCDVGKVSYEYFVDSSSNTLTLHSFYDREEVFIKCNKYSGTFRLEHGKDTDYYKTSNEVHGSATYDFNLLKHIPNLLTNFKTLILSIILVIMVVYMLISISKHTIKHFLLLKKKRKLSYNKKNDISEEEVIESIMIGDPDI</sequence>
<evidence type="ECO:0000313" key="2">
    <source>
        <dbReference type="EMBL" id="AXI82305.1"/>
    </source>
</evidence>
<proteinExistence type="predicted"/>
<evidence type="ECO:0000256" key="1">
    <source>
        <dbReference type="SAM" id="Phobius"/>
    </source>
</evidence>
<reference evidence="2" key="1">
    <citation type="submission" date="2018-07" db="EMBL/GenBank/DDBJ databases">
        <title>First report of rose rosette virus infecting roses in Southern California.</title>
        <authorList>
            <person name="Al Rwahnih M."/>
            <person name="Diaz-Lara A."/>
        </authorList>
    </citation>
    <scope>NUCLEOTIDE SEQUENCE</scope>
    <source>
        <strain evidence="2">BA2018</strain>
    </source>
</reference>
<dbReference type="PROSITE" id="PS51257">
    <property type="entry name" value="PROKAR_LIPOPROTEIN"/>
    <property type="match status" value="1"/>
</dbReference>
<name>A0A345T8K0_9VIRU</name>
<protein>
    <submittedName>
        <fullName evidence="2">Putative glycoprotein</fullName>
    </submittedName>
</protein>
<organism evidence="2">
    <name type="scientific">Emaravirus rosae</name>
    <dbReference type="NCBI Taxonomy" id="1980433"/>
    <lineage>
        <taxon>Viruses</taxon>
        <taxon>Riboviria</taxon>
        <taxon>Orthornavirae</taxon>
        <taxon>Negarnaviricota</taxon>
        <taxon>Polyploviricotina</taxon>
        <taxon>Bunyaviricetes</taxon>
        <taxon>Elliovirales</taxon>
        <taxon>Fimoviridae</taxon>
        <taxon>Emaravirus</taxon>
    </lineage>
</organism>
<dbReference type="EMBL" id="MH581214">
    <property type="protein sequence ID" value="AXI82305.1"/>
    <property type="molecule type" value="Genomic_RNA"/>
</dbReference>
<gene>
    <name evidence="2" type="primary">p2</name>
</gene>
<accession>A0A345T8K0</accession>
<keyword evidence="1" id="KW-0472">Membrane</keyword>
<feature type="transmembrane region" description="Helical" evidence="1">
    <location>
        <begin position="587"/>
        <end position="609"/>
    </location>
</feature>
<keyword evidence="1" id="KW-0812">Transmembrane</keyword>
<keyword evidence="1" id="KW-1133">Transmembrane helix</keyword>
<feature type="transmembrane region" description="Helical" evidence="1">
    <location>
        <begin position="112"/>
        <end position="136"/>
    </location>
</feature>